<name>A0AAJ0C8R3_9PEZI</name>
<comment type="caution">
    <text evidence="1">The sequence shown here is derived from an EMBL/GenBank/DDBJ whole genome shotgun (WGS) entry which is preliminary data.</text>
</comment>
<accession>A0AAJ0C8R3</accession>
<dbReference type="RefSeq" id="XP_060288452.1">
    <property type="nucleotide sequence ID" value="XM_060430406.1"/>
</dbReference>
<proteinExistence type="predicted"/>
<dbReference type="AlphaFoldDB" id="A0AAJ0C8R3"/>
<evidence type="ECO:0000313" key="1">
    <source>
        <dbReference type="EMBL" id="KAK1772239.1"/>
    </source>
</evidence>
<evidence type="ECO:0000313" key="2">
    <source>
        <dbReference type="Proteomes" id="UP001244011"/>
    </source>
</evidence>
<reference evidence="1" key="1">
    <citation type="submission" date="2023-06" db="EMBL/GenBank/DDBJ databases">
        <title>Genome-scale phylogeny and comparative genomics of the fungal order Sordariales.</title>
        <authorList>
            <consortium name="Lawrence Berkeley National Laboratory"/>
            <person name="Hensen N."/>
            <person name="Bonometti L."/>
            <person name="Westerberg I."/>
            <person name="Brannstrom I.O."/>
            <person name="Guillou S."/>
            <person name="Cros-Aarteil S."/>
            <person name="Calhoun S."/>
            <person name="Haridas S."/>
            <person name="Kuo A."/>
            <person name="Mondo S."/>
            <person name="Pangilinan J."/>
            <person name="Riley R."/>
            <person name="Labutti K."/>
            <person name="Andreopoulos B."/>
            <person name="Lipzen A."/>
            <person name="Chen C."/>
            <person name="Yanf M."/>
            <person name="Daum C."/>
            <person name="Ng V."/>
            <person name="Clum A."/>
            <person name="Steindorff A."/>
            <person name="Ohm R."/>
            <person name="Martin F."/>
            <person name="Silar P."/>
            <person name="Natvig D."/>
            <person name="Lalanne C."/>
            <person name="Gautier V."/>
            <person name="Ament-Velasquez S.L."/>
            <person name="Kruys A."/>
            <person name="Hutchinson M.I."/>
            <person name="Powell A.J."/>
            <person name="Barry K."/>
            <person name="Miller A.N."/>
            <person name="Grigoriev I.V."/>
            <person name="Debuchy R."/>
            <person name="Gladieux P."/>
            <person name="Thoren M.H."/>
            <person name="Johannesson H."/>
        </authorList>
    </citation>
    <scope>NUCLEOTIDE SEQUENCE</scope>
    <source>
        <strain evidence="1">8032-3</strain>
    </source>
</reference>
<dbReference type="GeneID" id="85313593"/>
<protein>
    <submittedName>
        <fullName evidence="1">Uncharacterized protein</fullName>
    </submittedName>
</protein>
<dbReference type="Proteomes" id="UP001244011">
    <property type="component" value="Unassembled WGS sequence"/>
</dbReference>
<keyword evidence="2" id="KW-1185">Reference proteome</keyword>
<gene>
    <name evidence="1" type="ORF">QBC33DRAFT_564719</name>
</gene>
<dbReference type="EMBL" id="MU838997">
    <property type="protein sequence ID" value="KAK1772239.1"/>
    <property type="molecule type" value="Genomic_DNA"/>
</dbReference>
<organism evidence="1 2">
    <name type="scientific">Phialemonium atrogriseum</name>
    <dbReference type="NCBI Taxonomy" id="1093897"/>
    <lineage>
        <taxon>Eukaryota</taxon>
        <taxon>Fungi</taxon>
        <taxon>Dikarya</taxon>
        <taxon>Ascomycota</taxon>
        <taxon>Pezizomycotina</taxon>
        <taxon>Sordariomycetes</taxon>
        <taxon>Sordariomycetidae</taxon>
        <taxon>Cephalothecales</taxon>
        <taxon>Cephalothecaceae</taxon>
        <taxon>Phialemonium</taxon>
    </lineage>
</organism>
<sequence>MAAPVQKGNEILIPLFDGAALGQPITVKWQQDFSQRQEGYYQLIADNLATGTTFPLFIAAEFYKSSTSANPNHISKIAELLPGEGYKITVDERFQYGQKNVEGENRFLILHDKGRKPYQHRFIETAVASALARQGEGVADKVCGAFGLPAGSASKVTDTVKCYIGDYLRTF</sequence>